<comment type="caution">
    <text evidence="2">The sequence shown here is derived from an EMBL/GenBank/DDBJ whole genome shotgun (WGS) entry which is preliminary data.</text>
</comment>
<evidence type="ECO:0000256" key="1">
    <source>
        <dbReference type="SAM" id="MobiDB-lite"/>
    </source>
</evidence>
<proteinExistence type="predicted"/>
<dbReference type="EMBL" id="JAHYIQ010000006">
    <property type="protein sequence ID" value="KAK1131658.1"/>
    <property type="molecule type" value="Genomic_DNA"/>
</dbReference>
<dbReference type="AlphaFoldDB" id="A0AA40G6M9"/>
<gene>
    <name evidence="2" type="ORF">K0M31_017948</name>
</gene>
<sequence length="121" mass="13376">MNNGCPSETFGCPSFHPCASGDTRSPPCTCALIAGESNRETDRHGVRAFWIFGSDRRTQKSRIGNMEARRVLPTVNLKASRFEFNCRKPDRKGYDSPRKGVRGSARSSVAICQRAITNRPG</sequence>
<feature type="compositionally biased region" description="Basic and acidic residues" evidence="1">
    <location>
        <begin position="88"/>
        <end position="98"/>
    </location>
</feature>
<dbReference type="Proteomes" id="UP001177670">
    <property type="component" value="Unassembled WGS sequence"/>
</dbReference>
<evidence type="ECO:0000313" key="2">
    <source>
        <dbReference type="EMBL" id="KAK1131658.1"/>
    </source>
</evidence>
<organism evidence="2 3">
    <name type="scientific">Melipona bicolor</name>
    <dbReference type="NCBI Taxonomy" id="60889"/>
    <lineage>
        <taxon>Eukaryota</taxon>
        <taxon>Metazoa</taxon>
        <taxon>Ecdysozoa</taxon>
        <taxon>Arthropoda</taxon>
        <taxon>Hexapoda</taxon>
        <taxon>Insecta</taxon>
        <taxon>Pterygota</taxon>
        <taxon>Neoptera</taxon>
        <taxon>Endopterygota</taxon>
        <taxon>Hymenoptera</taxon>
        <taxon>Apocrita</taxon>
        <taxon>Aculeata</taxon>
        <taxon>Apoidea</taxon>
        <taxon>Anthophila</taxon>
        <taxon>Apidae</taxon>
        <taxon>Melipona</taxon>
    </lineage>
</organism>
<accession>A0AA40G6M9</accession>
<evidence type="ECO:0000313" key="3">
    <source>
        <dbReference type="Proteomes" id="UP001177670"/>
    </source>
</evidence>
<reference evidence="2" key="1">
    <citation type="submission" date="2021-10" db="EMBL/GenBank/DDBJ databases">
        <title>Melipona bicolor Genome sequencing and assembly.</title>
        <authorList>
            <person name="Araujo N.S."/>
            <person name="Arias M.C."/>
        </authorList>
    </citation>
    <scope>NUCLEOTIDE SEQUENCE</scope>
    <source>
        <strain evidence="2">USP_2M_L1-L4_2017</strain>
        <tissue evidence="2">Whole body</tissue>
    </source>
</reference>
<keyword evidence="3" id="KW-1185">Reference proteome</keyword>
<feature type="region of interest" description="Disordered" evidence="1">
    <location>
        <begin position="88"/>
        <end position="107"/>
    </location>
</feature>
<protein>
    <submittedName>
        <fullName evidence="2">Uncharacterized protein</fullName>
    </submittedName>
</protein>
<name>A0AA40G6M9_9HYME</name>